<evidence type="ECO:0000259" key="5">
    <source>
        <dbReference type="PROSITE" id="PS50850"/>
    </source>
</evidence>
<feature type="transmembrane region" description="Helical" evidence="4">
    <location>
        <begin position="51"/>
        <end position="70"/>
    </location>
</feature>
<feature type="transmembrane region" description="Helical" evidence="4">
    <location>
        <begin position="171"/>
        <end position="189"/>
    </location>
</feature>
<dbReference type="Gene3D" id="1.20.1250.20">
    <property type="entry name" value="MFS general substrate transporter like domains"/>
    <property type="match status" value="1"/>
</dbReference>
<dbReference type="InterPro" id="IPR020846">
    <property type="entry name" value="MFS_dom"/>
</dbReference>
<evidence type="ECO:0000256" key="1">
    <source>
        <dbReference type="ARBA" id="ARBA00022692"/>
    </source>
</evidence>
<evidence type="ECO:0000256" key="4">
    <source>
        <dbReference type="SAM" id="Phobius"/>
    </source>
</evidence>
<evidence type="ECO:0000313" key="7">
    <source>
        <dbReference type="Proteomes" id="UP000199514"/>
    </source>
</evidence>
<dbReference type="InterPro" id="IPR011701">
    <property type="entry name" value="MFS"/>
</dbReference>
<dbReference type="InterPro" id="IPR036259">
    <property type="entry name" value="MFS_trans_sf"/>
</dbReference>
<dbReference type="Pfam" id="PF07690">
    <property type="entry name" value="MFS_1"/>
    <property type="match status" value="1"/>
</dbReference>
<evidence type="ECO:0000256" key="2">
    <source>
        <dbReference type="ARBA" id="ARBA00022989"/>
    </source>
</evidence>
<organism evidence="6 7">
    <name type="scientific">Flexibacter flexilis DSM 6793</name>
    <dbReference type="NCBI Taxonomy" id="927664"/>
    <lineage>
        <taxon>Bacteria</taxon>
        <taxon>Pseudomonadati</taxon>
        <taxon>Bacteroidota</taxon>
        <taxon>Cytophagia</taxon>
        <taxon>Cytophagales</taxon>
        <taxon>Flexibacteraceae</taxon>
        <taxon>Flexibacter</taxon>
    </lineage>
</organism>
<gene>
    <name evidence="6" type="ORF">SAMN05421780_10344</name>
</gene>
<feature type="transmembrane region" description="Helical" evidence="4">
    <location>
        <begin position="20"/>
        <end position="39"/>
    </location>
</feature>
<evidence type="ECO:0000256" key="3">
    <source>
        <dbReference type="ARBA" id="ARBA00023136"/>
    </source>
</evidence>
<feature type="transmembrane region" description="Helical" evidence="4">
    <location>
        <begin position="283"/>
        <end position="302"/>
    </location>
</feature>
<accession>A0A1I1GQG7</accession>
<keyword evidence="7" id="KW-1185">Reference proteome</keyword>
<feature type="transmembrane region" description="Helical" evidence="4">
    <location>
        <begin position="140"/>
        <end position="159"/>
    </location>
</feature>
<feature type="domain" description="Major facilitator superfamily (MFS) profile" evidence="5">
    <location>
        <begin position="1"/>
        <end position="397"/>
    </location>
</feature>
<reference evidence="6 7" key="1">
    <citation type="submission" date="2016-10" db="EMBL/GenBank/DDBJ databases">
        <authorList>
            <person name="de Groot N.N."/>
        </authorList>
    </citation>
    <scope>NUCLEOTIDE SEQUENCE [LARGE SCALE GENOMIC DNA]</scope>
    <source>
        <strain evidence="6 7">DSM 6793</strain>
    </source>
</reference>
<name>A0A1I1GQG7_9BACT</name>
<sequence>MFSLLKNISVKQLAESLTLGFAQVMLWGGSFFLLSILGEPMMHETGWSHEYIYGALSVAILISGLISPFVGQKINFTNKNYILLFAGLVMAAGIATLAFSYNQWVFMLGWVIIGVAMGMGLYDALFASLGKKYGANAKQFIVQITLISGFTTTLVWPTLSFLLTRFGWRDACLMYAAALAVLILPIHYFTLFHSENKSTQKPQLNSETQQPTTAAFLHSSNVYYLLLINFKIGSVLMTGVYIYLIDILTNNHLSVNEAIAVGAMLGPSQVGVRALDMFLAPKTPIRTAIIAAFAILIGLTILHLNPSVAVIGVVMFGLGNGMRSILRGTLPLWIYGQESYALVIGKLARLPLIAQALTPFFGGLIILHFNTNVFLDILCGLALLNTLPVIILYKILETNSQTQQTVESYENNTTKRGELLCK</sequence>
<dbReference type="SUPFAM" id="SSF103473">
    <property type="entry name" value="MFS general substrate transporter"/>
    <property type="match status" value="1"/>
</dbReference>
<dbReference type="EMBL" id="FOLE01000003">
    <property type="protein sequence ID" value="SFC13532.1"/>
    <property type="molecule type" value="Genomic_DNA"/>
</dbReference>
<feature type="transmembrane region" description="Helical" evidence="4">
    <location>
        <begin position="222"/>
        <end position="244"/>
    </location>
</feature>
<feature type="transmembrane region" description="Helical" evidence="4">
    <location>
        <begin position="373"/>
        <end position="393"/>
    </location>
</feature>
<dbReference type="GO" id="GO:0022857">
    <property type="term" value="F:transmembrane transporter activity"/>
    <property type="evidence" value="ECO:0007669"/>
    <property type="project" value="InterPro"/>
</dbReference>
<protein>
    <submittedName>
        <fullName evidence="6">Predicted arabinose efflux permease, MFS family</fullName>
    </submittedName>
</protein>
<dbReference type="STRING" id="927664.SAMN05421780_10344"/>
<keyword evidence="1 4" id="KW-0812">Transmembrane</keyword>
<dbReference type="Proteomes" id="UP000199514">
    <property type="component" value="Unassembled WGS sequence"/>
</dbReference>
<keyword evidence="3 4" id="KW-0472">Membrane</keyword>
<dbReference type="PROSITE" id="PS50850">
    <property type="entry name" value="MFS"/>
    <property type="match status" value="1"/>
</dbReference>
<proteinExistence type="predicted"/>
<feature type="transmembrane region" description="Helical" evidence="4">
    <location>
        <begin position="347"/>
        <end position="367"/>
    </location>
</feature>
<feature type="transmembrane region" description="Helical" evidence="4">
    <location>
        <begin position="82"/>
        <end position="101"/>
    </location>
</feature>
<evidence type="ECO:0000313" key="6">
    <source>
        <dbReference type="EMBL" id="SFC13532.1"/>
    </source>
</evidence>
<keyword evidence="2 4" id="KW-1133">Transmembrane helix</keyword>
<dbReference type="AlphaFoldDB" id="A0A1I1GQG7"/>
<feature type="transmembrane region" description="Helical" evidence="4">
    <location>
        <begin position="108"/>
        <end position="128"/>
    </location>
</feature>